<gene>
    <name evidence="1" type="ORF">OT_ostta07g00470</name>
</gene>
<dbReference type="KEGG" id="ota:OT_ostta07g00470"/>
<dbReference type="GeneID" id="9836818"/>
<accession>A0A090M7B1</accession>
<sequence length="144" mass="15921">MRCVRAVRETWAVGRARASAGPRRGGATRARAAWKLDKHGCADGDDLSGDTIWEIYFVQNQHKSATCLPEPIDVDELMRTREGKLRLDAGEIKFVDAEADGLVIEALDGVTVIDGKRMKKGERTKARSGSAVWLGKEEFSVYKD</sequence>
<evidence type="ECO:0000313" key="1">
    <source>
        <dbReference type="EMBL" id="CEF98577.1"/>
    </source>
</evidence>
<evidence type="ECO:0000313" key="2">
    <source>
        <dbReference type="Proteomes" id="UP000009170"/>
    </source>
</evidence>
<dbReference type="RefSeq" id="XP_003080150.2">
    <property type="nucleotide sequence ID" value="XM_003080102.2"/>
</dbReference>
<dbReference type="Proteomes" id="UP000009170">
    <property type="component" value="Unassembled WGS sequence"/>
</dbReference>
<proteinExistence type="predicted"/>
<keyword evidence="2" id="KW-1185">Reference proteome</keyword>
<dbReference type="EMBL" id="CAID01000007">
    <property type="protein sequence ID" value="CEF98577.1"/>
    <property type="molecule type" value="Genomic_DNA"/>
</dbReference>
<organism evidence="1 2">
    <name type="scientific">Ostreococcus tauri</name>
    <name type="common">Marine green alga</name>
    <dbReference type="NCBI Taxonomy" id="70448"/>
    <lineage>
        <taxon>Eukaryota</taxon>
        <taxon>Viridiplantae</taxon>
        <taxon>Chlorophyta</taxon>
        <taxon>Mamiellophyceae</taxon>
        <taxon>Mamiellales</taxon>
        <taxon>Bathycoccaceae</taxon>
        <taxon>Ostreococcus</taxon>
    </lineage>
</organism>
<name>A0A090M7B1_OSTTA</name>
<reference evidence="2" key="1">
    <citation type="journal article" date="2006" name="Proc. Natl. Acad. Sci. U.S.A.">
        <title>Genome analysis of the smallest free-living eukaryote Ostreococcus tauri unveils many unique features.</title>
        <authorList>
            <person name="Derelle E."/>
            <person name="Ferraz C."/>
            <person name="Rombauts S."/>
            <person name="Rouze P."/>
            <person name="Worden A.Z."/>
            <person name="Robbens S."/>
            <person name="Partensky F."/>
            <person name="Degroeve S."/>
            <person name="Echeynie S."/>
            <person name="Cooke R."/>
            <person name="Saeys Y."/>
            <person name="Wuyts J."/>
            <person name="Jabbari K."/>
            <person name="Bowler C."/>
            <person name="Panaud O."/>
            <person name="Piegu B."/>
            <person name="Ball S.G."/>
            <person name="Ral J.-P."/>
            <person name="Bouget F.-Y."/>
            <person name="Piganeau G."/>
            <person name="De Baets B."/>
            <person name="Picard A."/>
            <person name="Delseny M."/>
            <person name="Demaille J."/>
            <person name="Van de Peer Y."/>
            <person name="Moreau H."/>
        </authorList>
    </citation>
    <scope>NUCLEOTIDE SEQUENCE [LARGE SCALE GENOMIC DNA]</scope>
    <source>
        <strain evidence="2">OTTH 0595 / CCAP 157/2 / RCC745</strain>
    </source>
</reference>
<protein>
    <submittedName>
        <fullName evidence="1">Unnamed product</fullName>
    </submittedName>
</protein>
<comment type="caution">
    <text evidence="1">The sequence shown here is derived from an EMBL/GenBank/DDBJ whole genome shotgun (WGS) entry which is preliminary data.</text>
</comment>
<dbReference type="AlphaFoldDB" id="A0A090M7B1"/>
<dbReference type="InParanoid" id="A0A090M7B1"/>
<reference evidence="1 2" key="2">
    <citation type="journal article" date="2014" name="BMC Genomics">
        <title>An improved genome of the model marine alga Ostreococcus tauri unfolds by assessing Illumina de novo assemblies.</title>
        <authorList>
            <person name="Blanc-Mathieu R."/>
            <person name="Verhelst B."/>
            <person name="Derelle E."/>
            <person name="Rombauts S."/>
            <person name="Bouget F.Y."/>
            <person name="Carre I."/>
            <person name="Chateau A."/>
            <person name="Eyre-Walker A."/>
            <person name="Grimsley N."/>
            <person name="Moreau H."/>
            <person name="Piegu B."/>
            <person name="Rivals E."/>
            <person name="Schackwitz W."/>
            <person name="Van de Peer Y."/>
            <person name="Piganeau G."/>
        </authorList>
    </citation>
    <scope>NUCLEOTIDE SEQUENCE [LARGE SCALE GENOMIC DNA]</scope>
    <source>
        <strain evidence="2">OTTH 0595 / CCAP 157/2 / RCC745</strain>
    </source>
</reference>